<dbReference type="KEGG" id="saci:Sinac_3687"/>
<dbReference type="Gene3D" id="1.10.287.950">
    <property type="entry name" value="Methyl-accepting chemotaxis protein"/>
    <property type="match status" value="1"/>
</dbReference>
<dbReference type="Pfam" id="PF00672">
    <property type="entry name" value="HAMP"/>
    <property type="match status" value="1"/>
</dbReference>
<dbReference type="Proteomes" id="UP000010798">
    <property type="component" value="Chromosome"/>
</dbReference>
<comment type="similarity">
    <text evidence="2">Belongs to the methyl-accepting chemotaxis (MCP) protein family.</text>
</comment>
<keyword evidence="5" id="KW-1133">Transmembrane helix</keyword>
<dbReference type="SMART" id="SM00304">
    <property type="entry name" value="HAMP"/>
    <property type="match status" value="1"/>
</dbReference>
<evidence type="ECO:0000256" key="4">
    <source>
        <dbReference type="SAM" id="MobiDB-lite"/>
    </source>
</evidence>
<feature type="compositionally biased region" description="Low complexity" evidence="4">
    <location>
        <begin position="565"/>
        <end position="581"/>
    </location>
</feature>
<evidence type="ECO:0000256" key="5">
    <source>
        <dbReference type="SAM" id="Phobius"/>
    </source>
</evidence>
<dbReference type="GO" id="GO:0006935">
    <property type="term" value="P:chemotaxis"/>
    <property type="evidence" value="ECO:0007669"/>
    <property type="project" value="InterPro"/>
</dbReference>
<dbReference type="eggNOG" id="COG0840">
    <property type="taxonomic scope" value="Bacteria"/>
</dbReference>
<dbReference type="PANTHER" id="PTHR32089">
    <property type="entry name" value="METHYL-ACCEPTING CHEMOTAXIS PROTEIN MCPB"/>
    <property type="match status" value="1"/>
</dbReference>
<organism evidence="8 9">
    <name type="scientific">Singulisphaera acidiphila (strain ATCC BAA-1392 / DSM 18658 / VKM B-2454 / MOB10)</name>
    <dbReference type="NCBI Taxonomy" id="886293"/>
    <lineage>
        <taxon>Bacteria</taxon>
        <taxon>Pseudomonadati</taxon>
        <taxon>Planctomycetota</taxon>
        <taxon>Planctomycetia</taxon>
        <taxon>Isosphaerales</taxon>
        <taxon>Isosphaeraceae</taxon>
        <taxon>Singulisphaera</taxon>
    </lineage>
</organism>
<dbReference type="PROSITE" id="PS50885">
    <property type="entry name" value="HAMP"/>
    <property type="match status" value="1"/>
</dbReference>
<dbReference type="PANTHER" id="PTHR32089:SF112">
    <property type="entry name" value="LYSOZYME-LIKE PROTEIN-RELATED"/>
    <property type="match status" value="1"/>
</dbReference>
<dbReference type="InterPro" id="IPR003660">
    <property type="entry name" value="HAMP_dom"/>
</dbReference>
<dbReference type="PROSITE" id="PS50111">
    <property type="entry name" value="CHEMOTAXIS_TRANSDUC_2"/>
    <property type="match status" value="1"/>
</dbReference>
<accession>L0DGZ7</accession>
<dbReference type="HOGENOM" id="CLU_000445_107_27_0"/>
<feature type="transmembrane region" description="Helical" evidence="5">
    <location>
        <begin position="208"/>
        <end position="230"/>
    </location>
</feature>
<dbReference type="EMBL" id="CP003364">
    <property type="protein sequence ID" value="AGA27931.1"/>
    <property type="molecule type" value="Genomic_DNA"/>
</dbReference>
<dbReference type="GO" id="GO:0007165">
    <property type="term" value="P:signal transduction"/>
    <property type="evidence" value="ECO:0007669"/>
    <property type="project" value="UniProtKB-KW"/>
</dbReference>
<keyword evidence="5" id="KW-0472">Membrane</keyword>
<dbReference type="CDD" id="cd06225">
    <property type="entry name" value="HAMP"/>
    <property type="match status" value="1"/>
</dbReference>
<dbReference type="Pfam" id="PF00015">
    <property type="entry name" value="MCPsignal"/>
    <property type="match status" value="1"/>
</dbReference>
<feature type="domain" description="Methyl-accepting transducer" evidence="6">
    <location>
        <begin position="288"/>
        <end position="517"/>
    </location>
</feature>
<dbReference type="InterPro" id="IPR004089">
    <property type="entry name" value="MCPsignal_dom"/>
</dbReference>
<evidence type="ECO:0000313" key="9">
    <source>
        <dbReference type="Proteomes" id="UP000010798"/>
    </source>
</evidence>
<evidence type="ECO:0000259" key="7">
    <source>
        <dbReference type="PROSITE" id="PS50885"/>
    </source>
</evidence>
<evidence type="ECO:0000256" key="1">
    <source>
        <dbReference type="ARBA" id="ARBA00023224"/>
    </source>
</evidence>
<gene>
    <name evidence="8" type="ordered locus">Sinac_3687</name>
</gene>
<keyword evidence="1 3" id="KW-0807">Transducer</keyword>
<name>L0DGZ7_SINAD</name>
<dbReference type="GO" id="GO:0004888">
    <property type="term" value="F:transmembrane signaling receptor activity"/>
    <property type="evidence" value="ECO:0007669"/>
    <property type="project" value="InterPro"/>
</dbReference>
<evidence type="ECO:0000259" key="6">
    <source>
        <dbReference type="PROSITE" id="PS50111"/>
    </source>
</evidence>
<proteinExistence type="inferred from homology"/>
<evidence type="ECO:0000256" key="3">
    <source>
        <dbReference type="PROSITE-ProRule" id="PRU00284"/>
    </source>
</evidence>
<protein>
    <submittedName>
        <fullName evidence="8">Methyl-accepting chemotaxis protein</fullName>
    </submittedName>
</protein>
<dbReference type="SUPFAM" id="SSF58104">
    <property type="entry name" value="Methyl-accepting chemotaxis protein (MCP) signaling domain"/>
    <property type="match status" value="1"/>
</dbReference>
<feature type="transmembrane region" description="Helical" evidence="5">
    <location>
        <begin position="27"/>
        <end position="46"/>
    </location>
</feature>
<dbReference type="STRING" id="886293.Sinac_3687"/>
<dbReference type="GO" id="GO:0016020">
    <property type="term" value="C:membrane"/>
    <property type="evidence" value="ECO:0007669"/>
    <property type="project" value="InterPro"/>
</dbReference>
<dbReference type="AlphaFoldDB" id="L0DGZ7"/>
<feature type="domain" description="HAMP" evidence="7">
    <location>
        <begin position="231"/>
        <end position="283"/>
    </location>
</feature>
<evidence type="ECO:0000256" key="2">
    <source>
        <dbReference type="ARBA" id="ARBA00029447"/>
    </source>
</evidence>
<keyword evidence="5" id="KW-0812">Transmembrane</keyword>
<keyword evidence="9" id="KW-1185">Reference proteome</keyword>
<dbReference type="InterPro" id="IPR004090">
    <property type="entry name" value="Chemotax_Me-accpt_rcpt"/>
</dbReference>
<dbReference type="RefSeq" id="WP_015247070.1">
    <property type="nucleotide sequence ID" value="NC_019892.1"/>
</dbReference>
<reference evidence="8 9" key="1">
    <citation type="submission" date="2012-02" db="EMBL/GenBank/DDBJ databases">
        <title>Complete sequence of chromosome of Singulisphaera acidiphila DSM 18658.</title>
        <authorList>
            <consortium name="US DOE Joint Genome Institute (JGI-PGF)"/>
            <person name="Lucas S."/>
            <person name="Copeland A."/>
            <person name="Lapidus A."/>
            <person name="Glavina del Rio T."/>
            <person name="Dalin E."/>
            <person name="Tice H."/>
            <person name="Bruce D."/>
            <person name="Goodwin L."/>
            <person name="Pitluck S."/>
            <person name="Peters L."/>
            <person name="Ovchinnikova G."/>
            <person name="Chertkov O."/>
            <person name="Kyrpides N."/>
            <person name="Mavromatis K."/>
            <person name="Ivanova N."/>
            <person name="Brettin T."/>
            <person name="Detter J.C."/>
            <person name="Han C."/>
            <person name="Larimer F."/>
            <person name="Land M."/>
            <person name="Hauser L."/>
            <person name="Markowitz V."/>
            <person name="Cheng J.-F."/>
            <person name="Hugenholtz P."/>
            <person name="Woyke T."/>
            <person name="Wu D."/>
            <person name="Tindall B."/>
            <person name="Pomrenke H."/>
            <person name="Brambilla E."/>
            <person name="Klenk H.-P."/>
            <person name="Eisen J.A."/>
        </authorList>
    </citation>
    <scope>NUCLEOTIDE SEQUENCE [LARGE SCALE GENOMIC DNA]</scope>
    <source>
        <strain evidence="9">ATCC BAA-1392 / DSM 18658 / VKM B-2454 / MOB10</strain>
    </source>
</reference>
<feature type="region of interest" description="Disordered" evidence="4">
    <location>
        <begin position="549"/>
        <end position="592"/>
    </location>
</feature>
<dbReference type="SMART" id="SM00283">
    <property type="entry name" value="MA"/>
    <property type="match status" value="1"/>
</dbReference>
<evidence type="ECO:0000313" key="8">
    <source>
        <dbReference type="EMBL" id="AGA27931.1"/>
    </source>
</evidence>
<dbReference type="PRINTS" id="PR00260">
    <property type="entry name" value="CHEMTRNSDUCR"/>
</dbReference>
<sequence length="592" mass="62666">MNPDSQADARGAGRFFRLRNLTIRSKLFLLIGVFAVGFAVFAVFAYNTFESVKVNGLTYGKIALMQDMDSDYKPAPASLVELHTLNRQLVSVEDQGQIPALIADGRKIREVYEECNRHWSKQPLDEELRKAALVLSYLPAAKYFKIRDEQFIPTLLRGDREGARKLLDGEMSQLYHDHRLAMTKVNSLTRAGIVSTEREAANFLQTRLILLLTLGVGLLGMVVGFSLWIVRGITQPLNRTMQVLDALATGDLTDRLQETSKDEIGIMGRGLNQALERMEGAVRSIGQNAQGLAGAAEELSVVSRQMSGNADETASQANVASAASEQVSMSVQTVAAAVAQMGAVSREIAKSAGEAAGVAEGAVQMAEATNATVTRLGQSGAEIGSVVKLITSIAEQTNLLALNATIEAARAGEAGKGFAVVASEVKELAKATAKATGEIGQKIEAIQRDTAGAVAAIGQIGGTIVQISDLQGTIASAVEEQTVTTSEIARNITEVAQGSSEIARTILAVAEATRGTSEGAGQTQTAAAELARMATELHGLVAQFTYHQRADDEPGPGTNGGDAGSRLSSSRSPVRNPSRLNGQSRGGLYVRN</sequence>